<dbReference type="PANTHER" id="PTHR34477">
    <property type="entry name" value="UPF0213 PROTEIN YHBQ"/>
    <property type="match status" value="1"/>
</dbReference>
<evidence type="ECO:0000256" key="1">
    <source>
        <dbReference type="ARBA" id="ARBA00007435"/>
    </source>
</evidence>
<dbReference type="EMBL" id="PFGP01000081">
    <property type="protein sequence ID" value="PIW66423.1"/>
    <property type="molecule type" value="Genomic_DNA"/>
</dbReference>
<comment type="similarity">
    <text evidence="1">Belongs to the UPF0213 family.</text>
</comment>
<reference evidence="3 4" key="1">
    <citation type="submission" date="2017-09" db="EMBL/GenBank/DDBJ databases">
        <title>Depth-based differentiation of microbial function through sediment-hosted aquifers and enrichment of novel symbionts in the deep terrestrial subsurface.</title>
        <authorList>
            <person name="Probst A.J."/>
            <person name="Ladd B."/>
            <person name="Jarett J.K."/>
            <person name="Geller-Mcgrath D.E."/>
            <person name="Sieber C.M."/>
            <person name="Emerson J.B."/>
            <person name="Anantharaman K."/>
            <person name="Thomas B.C."/>
            <person name="Malmstrom R."/>
            <person name="Stieglmeier M."/>
            <person name="Klingl A."/>
            <person name="Woyke T."/>
            <person name="Ryan C.M."/>
            <person name="Banfield J.F."/>
        </authorList>
    </citation>
    <scope>NUCLEOTIDE SEQUENCE [LARGE SCALE GENOMIC DNA]</scope>
    <source>
        <strain evidence="3">CG12_big_fil_rev_8_21_14_0_65_43_15</strain>
    </source>
</reference>
<dbReference type="CDD" id="cd10456">
    <property type="entry name" value="GIY-YIG_UPF0213"/>
    <property type="match status" value="1"/>
</dbReference>
<gene>
    <name evidence="3" type="ORF">COW11_03405</name>
</gene>
<accession>A0A2J0LLC5</accession>
<dbReference type="InterPro" id="IPR035901">
    <property type="entry name" value="GIY-YIG_endonuc_sf"/>
</dbReference>
<dbReference type="Gene3D" id="3.40.1440.10">
    <property type="entry name" value="GIY-YIG endonuclease"/>
    <property type="match status" value="1"/>
</dbReference>
<feature type="domain" description="GIY-YIG" evidence="2">
    <location>
        <begin position="8"/>
        <end position="71"/>
    </location>
</feature>
<dbReference type="PANTHER" id="PTHR34477:SF1">
    <property type="entry name" value="UPF0213 PROTEIN YHBQ"/>
    <property type="match status" value="1"/>
</dbReference>
<name>A0A2J0LLC5_9BACT</name>
<evidence type="ECO:0000313" key="4">
    <source>
        <dbReference type="Proteomes" id="UP000231267"/>
    </source>
</evidence>
<evidence type="ECO:0000259" key="2">
    <source>
        <dbReference type="PROSITE" id="PS50164"/>
    </source>
</evidence>
<protein>
    <recommendedName>
        <fullName evidence="2">GIY-YIG domain-containing protein</fullName>
    </recommendedName>
</protein>
<dbReference type="Proteomes" id="UP000231267">
    <property type="component" value="Unassembled WGS sequence"/>
</dbReference>
<organism evidence="3 4">
    <name type="scientific">Candidatus Taenaricola geysiri</name>
    <dbReference type="NCBI Taxonomy" id="1974752"/>
    <lineage>
        <taxon>Bacteria</taxon>
        <taxon>Pseudomonadati</taxon>
        <taxon>Candidatus Omnitrophota</taxon>
        <taxon>Candidatus Taenaricola</taxon>
    </lineage>
</organism>
<dbReference type="InterPro" id="IPR050190">
    <property type="entry name" value="UPF0213_domain"/>
</dbReference>
<dbReference type="Pfam" id="PF01541">
    <property type="entry name" value="GIY-YIG"/>
    <property type="match status" value="1"/>
</dbReference>
<evidence type="ECO:0000313" key="3">
    <source>
        <dbReference type="EMBL" id="PIW66423.1"/>
    </source>
</evidence>
<proteinExistence type="inferred from homology"/>
<feature type="non-terminal residue" evidence="3">
    <location>
        <position position="71"/>
    </location>
</feature>
<sequence length="71" mass="8657">MDKGIYSNPWWVYIARCYNGTLYVGIAIDVEKRIHEHNHTSKCRYTRYRKPLLLIYSELQCDYNSARRREK</sequence>
<comment type="caution">
    <text evidence="3">The sequence shown here is derived from an EMBL/GenBank/DDBJ whole genome shotgun (WGS) entry which is preliminary data.</text>
</comment>
<dbReference type="AlphaFoldDB" id="A0A2J0LLC5"/>
<dbReference type="PROSITE" id="PS50164">
    <property type="entry name" value="GIY_YIG"/>
    <property type="match status" value="1"/>
</dbReference>
<dbReference type="InterPro" id="IPR000305">
    <property type="entry name" value="GIY-YIG_endonuc"/>
</dbReference>
<dbReference type="SUPFAM" id="SSF82771">
    <property type="entry name" value="GIY-YIG endonuclease"/>
    <property type="match status" value="1"/>
</dbReference>